<dbReference type="AlphaFoldDB" id="A0A4Y9QSE7"/>
<name>A0A4Y9QSE7_9BACT</name>
<dbReference type="PROSITE" id="PS51257">
    <property type="entry name" value="PROKAR_LIPOPROTEIN"/>
    <property type="match status" value="1"/>
</dbReference>
<evidence type="ECO:0000259" key="1">
    <source>
        <dbReference type="Pfam" id="PF09968"/>
    </source>
</evidence>
<accession>A0A4Y9QSE7</accession>
<comment type="caution">
    <text evidence="2">The sequence shown here is derived from an EMBL/GenBank/DDBJ whole genome shotgun (WGS) entry which is preliminary data.</text>
</comment>
<dbReference type="InterPro" id="IPR012347">
    <property type="entry name" value="Ferritin-like"/>
</dbReference>
<dbReference type="CDD" id="cd01048">
    <property type="entry name" value="Ferritin_like_AB2"/>
    <property type="match status" value="1"/>
</dbReference>
<dbReference type="Proteomes" id="UP000297647">
    <property type="component" value="Unassembled WGS sequence"/>
</dbReference>
<proteinExistence type="predicted"/>
<reference evidence="2 3" key="1">
    <citation type="submission" date="2019-03" db="EMBL/GenBank/DDBJ databases">
        <title>Algoriphagus sp. nov, a new strain isolated from root system soil of mangrove plant Kandelia.</title>
        <authorList>
            <person name="Yin Q."/>
            <person name="Wang K."/>
            <person name="Song Z."/>
        </authorList>
    </citation>
    <scope>NUCLEOTIDE SEQUENCE [LARGE SCALE GENOMIC DNA]</scope>
    <source>
        <strain evidence="2 3">XY-J91</strain>
    </source>
</reference>
<dbReference type="Gene3D" id="1.20.1260.10">
    <property type="match status" value="1"/>
</dbReference>
<protein>
    <submittedName>
        <fullName evidence="2">DUF2202 domain-containing protein</fullName>
    </submittedName>
</protein>
<dbReference type="InterPro" id="IPR019243">
    <property type="entry name" value="DUF2202"/>
</dbReference>
<dbReference type="SUPFAM" id="SSF47240">
    <property type="entry name" value="Ferritin-like"/>
    <property type="match status" value="1"/>
</dbReference>
<evidence type="ECO:0000313" key="2">
    <source>
        <dbReference type="EMBL" id="TFV94592.1"/>
    </source>
</evidence>
<gene>
    <name evidence="2" type="ORF">E4S40_11290</name>
</gene>
<dbReference type="OrthoDB" id="9801086at2"/>
<sequence length="204" mass="22985">MKRLFTFAFLLLSFVSCQDDKEKDPVIIPQVSTAVKETLLFTREEEKMAHDVYAYAYSKYDLQVFENIISSESQHVTAVLTNMDRLNLDDPLDGSTTEGEFTIPAIQTLYAELIARVDISHQEAILVGLYIEDMDILDLQNAIKETNDDQLASLYENLMCGSKNHMRAFEGQASTLGLTYTPEFITQAEYDLIISTPKSTCSGL</sequence>
<dbReference type="EMBL" id="SPSB01000003">
    <property type="protein sequence ID" value="TFV94592.1"/>
    <property type="molecule type" value="Genomic_DNA"/>
</dbReference>
<feature type="domain" description="DUF2202" evidence="1">
    <location>
        <begin position="37"/>
        <end position="196"/>
    </location>
</feature>
<dbReference type="Pfam" id="PF09968">
    <property type="entry name" value="DUF2202"/>
    <property type="match status" value="1"/>
</dbReference>
<evidence type="ECO:0000313" key="3">
    <source>
        <dbReference type="Proteomes" id="UP000297647"/>
    </source>
</evidence>
<organism evidence="2 3">
    <name type="scientific">Algoriphagus kandeliae</name>
    <dbReference type="NCBI Taxonomy" id="2562278"/>
    <lineage>
        <taxon>Bacteria</taxon>
        <taxon>Pseudomonadati</taxon>
        <taxon>Bacteroidota</taxon>
        <taxon>Cytophagia</taxon>
        <taxon>Cytophagales</taxon>
        <taxon>Cyclobacteriaceae</taxon>
        <taxon>Algoriphagus</taxon>
    </lineage>
</organism>
<dbReference type="RefSeq" id="WP_135074072.1">
    <property type="nucleotide sequence ID" value="NZ_SPSB01000003.1"/>
</dbReference>
<dbReference type="InterPro" id="IPR009078">
    <property type="entry name" value="Ferritin-like_SF"/>
</dbReference>
<keyword evidence="3" id="KW-1185">Reference proteome</keyword>